<dbReference type="EMBL" id="JAHLJV010000009">
    <property type="protein sequence ID" value="KAK1597200.1"/>
    <property type="molecule type" value="Genomic_DNA"/>
</dbReference>
<evidence type="ECO:0000313" key="1">
    <source>
        <dbReference type="EMBL" id="KAK1597200.1"/>
    </source>
</evidence>
<dbReference type="GeneID" id="85441245"/>
<dbReference type="AlphaFoldDB" id="A0AAD8VA93"/>
<proteinExistence type="predicted"/>
<organism evidence="1 2">
    <name type="scientific">Colletotrichum navitas</name>
    <dbReference type="NCBI Taxonomy" id="681940"/>
    <lineage>
        <taxon>Eukaryota</taxon>
        <taxon>Fungi</taxon>
        <taxon>Dikarya</taxon>
        <taxon>Ascomycota</taxon>
        <taxon>Pezizomycotina</taxon>
        <taxon>Sordariomycetes</taxon>
        <taxon>Hypocreomycetidae</taxon>
        <taxon>Glomerellales</taxon>
        <taxon>Glomerellaceae</taxon>
        <taxon>Colletotrichum</taxon>
        <taxon>Colletotrichum graminicola species complex</taxon>
    </lineage>
</organism>
<protein>
    <submittedName>
        <fullName evidence="1">Uncharacterized protein</fullName>
    </submittedName>
</protein>
<reference evidence="1" key="1">
    <citation type="submission" date="2021-06" db="EMBL/GenBank/DDBJ databases">
        <title>Comparative genomics, transcriptomics and evolutionary studies reveal genomic signatures of adaptation to plant cell wall in hemibiotrophic fungi.</title>
        <authorList>
            <consortium name="DOE Joint Genome Institute"/>
            <person name="Baroncelli R."/>
            <person name="Diaz J.F."/>
            <person name="Benocci T."/>
            <person name="Peng M."/>
            <person name="Battaglia E."/>
            <person name="Haridas S."/>
            <person name="Andreopoulos W."/>
            <person name="Labutti K."/>
            <person name="Pangilinan J."/>
            <person name="Floch G.L."/>
            <person name="Makela M.R."/>
            <person name="Henrissat B."/>
            <person name="Grigoriev I.V."/>
            <person name="Crouch J.A."/>
            <person name="De Vries R.P."/>
            <person name="Sukno S.A."/>
            <person name="Thon M.R."/>
        </authorList>
    </citation>
    <scope>NUCLEOTIDE SEQUENCE</scope>
    <source>
        <strain evidence="1">CBS 125086</strain>
    </source>
</reference>
<accession>A0AAD8VA93</accession>
<sequence>MDGLRDGGAGYDGVGRTEGHVRAITAIRRGTAPGCSCKKSNQSCQGRRAGRQFPVYSLVDSVPGARMIFVHVVSSFMRLSSKRTGRDSALIGSTRDRRELASWRPFVSPMAIDRRAAPMVDPRPEYTSKEKLSRSLYCAIRGSDIEIWATTHGGRSADRRAGQC</sequence>
<dbReference type="Proteomes" id="UP001230504">
    <property type="component" value="Unassembled WGS sequence"/>
</dbReference>
<name>A0AAD8VA93_9PEZI</name>
<dbReference type="RefSeq" id="XP_060418014.1">
    <property type="nucleotide sequence ID" value="XM_060557005.1"/>
</dbReference>
<comment type="caution">
    <text evidence="1">The sequence shown here is derived from an EMBL/GenBank/DDBJ whole genome shotgun (WGS) entry which is preliminary data.</text>
</comment>
<gene>
    <name evidence="1" type="ORF">LY79DRAFT_542466</name>
</gene>
<evidence type="ECO:0000313" key="2">
    <source>
        <dbReference type="Proteomes" id="UP001230504"/>
    </source>
</evidence>
<keyword evidence="2" id="KW-1185">Reference proteome</keyword>